<dbReference type="Proteomes" id="UP000478052">
    <property type="component" value="Unassembled WGS sequence"/>
</dbReference>
<proteinExistence type="predicted"/>
<keyword evidence="2" id="KW-1185">Reference proteome</keyword>
<evidence type="ECO:0000313" key="1">
    <source>
        <dbReference type="EMBL" id="KAF0712059.1"/>
    </source>
</evidence>
<accession>A0A6G0VWI9</accession>
<feature type="non-terminal residue" evidence="1">
    <location>
        <position position="87"/>
    </location>
</feature>
<comment type="caution">
    <text evidence="1">The sequence shown here is derived from an EMBL/GenBank/DDBJ whole genome shotgun (WGS) entry which is preliminary data.</text>
</comment>
<protein>
    <submittedName>
        <fullName evidence="1">Zinc finger MYM-type protein 1-like</fullName>
    </submittedName>
</protein>
<name>A0A6G0VWI9_APHCR</name>
<organism evidence="1 2">
    <name type="scientific">Aphis craccivora</name>
    <name type="common">Cowpea aphid</name>
    <dbReference type="NCBI Taxonomy" id="307492"/>
    <lineage>
        <taxon>Eukaryota</taxon>
        <taxon>Metazoa</taxon>
        <taxon>Ecdysozoa</taxon>
        <taxon>Arthropoda</taxon>
        <taxon>Hexapoda</taxon>
        <taxon>Insecta</taxon>
        <taxon>Pterygota</taxon>
        <taxon>Neoptera</taxon>
        <taxon>Paraneoptera</taxon>
        <taxon>Hemiptera</taxon>
        <taxon>Sternorrhyncha</taxon>
        <taxon>Aphidomorpha</taxon>
        <taxon>Aphidoidea</taxon>
        <taxon>Aphididae</taxon>
        <taxon>Aphidini</taxon>
        <taxon>Aphis</taxon>
        <taxon>Aphis</taxon>
    </lineage>
</organism>
<sequence length="87" mass="9927">MNSVSFIFHIFVLEDILQIMNILSTQLQQRSSTLGKAVSVINGVIKTLKDKRSNMAFSDVWSSVKLFAESYDIQLYSIGSKRKRKEP</sequence>
<dbReference type="AlphaFoldDB" id="A0A6G0VWI9"/>
<reference evidence="1 2" key="1">
    <citation type="submission" date="2019-08" db="EMBL/GenBank/DDBJ databases">
        <title>Whole genome of Aphis craccivora.</title>
        <authorList>
            <person name="Voronova N.V."/>
            <person name="Shulinski R.S."/>
            <person name="Bandarenka Y.V."/>
            <person name="Zhorov D.G."/>
            <person name="Warner D."/>
        </authorList>
    </citation>
    <scope>NUCLEOTIDE SEQUENCE [LARGE SCALE GENOMIC DNA]</scope>
    <source>
        <strain evidence="1">180601</strain>
        <tissue evidence="1">Whole Body</tissue>
    </source>
</reference>
<evidence type="ECO:0000313" key="2">
    <source>
        <dbReference type="Proteomes" id="UP000478052"/>
    </source>
</evidence>
<dbReference type="EMBL" id="VUJU01011073">
    <property type="protein sequence ID" value="KAF0712059.1"/>
    <property type="molecule type" value="Genomic_DNA"/>
</dbReference>
<gene>
    <name evidence="1" type="ORF">FWK35_00034005</name>
</gene>